<dbReference type="Pfam" id="PF04002">
    <property type="entry name" value="RadC"/>
    <property type="match status" value="1"/>
</dbReference>
<keyword evidence="4" id="KW-0378">Hydrolase</keyword>
<evidence type="ECO:0000256" key="4">
    <source>
        <dbReference type="ARBA" id="ARBA00022801"/>
    </source>
</evidence>
<dbReference type="PANTHER" id="PTHR30471:SF3">
    <property type="entry name" value="UPF0758 PROTEIN YEES-RELATED"/>
    <property type="match status" value="1"/>
</dbReference>
<dbReference type="OrthoDB" id="9804482at2"/>
<dbReference type="EMBL" id="FOCQ01000009">
    <property type="protein sequence ID" value="SEN34321.1"/>
    <property type="molecule type" value="Genomic_DNA"/>
</dbReference>
<sequence length="235" mass="26382">MQESVQGRILIKDVPVEERPRERMIRFGKEHLSNAELIALLLRTGKAGESVMHLAQRVLAKTGGLKGLTSASWQELVEIPGIGPAKAVQLLAGVELGRRISRSLPEERDAIRSPHDAAQYVMDELRYQRQELFICLFLDTKYKVIDKKCIFKGSLNVSVVHPREVFHEAIRRSSAAVICVHNHPSGDPTPSREDIEVTERLVEAGRILGIDMIDHLIIGDQTYYSMKEKGLIPES</sequence>
<dbReference type="PANTHER" id="PTHR30471">
    <property type="entry name" value="DNA REPAIR PROTEIN RADC"/>
    <property type="match status" value="1"/>
</dbReference>
<dbReference type="GO" id="GO:0046872">
    <property type="term" value="F:metal ion binding"/>
    <property type="evidence" value="ECO:0007669"/>
    <property type="project" value="UniProtKB-KW"/>
</dbReference>
<evidence type="ECO:0000256" key="6">
    <source>
        <dbReference type="ARBA" id="ARBA00023049"/>
    </source>
</evidence>
<evidence type="ECO:0000313" key="9">
    <source>
        <dbReference type="EMBL" id="SEN34321.1"/>
    </source>
</evidence>
<name>A0A1H8FR95_9BACL</name>
<accession>A0A1H8FR95</accession>
<dbReference type="Gene3D" id="3.40.140.10">
    <property type="entry name" value="Cytidine Deaminase, domain 2"/>
    <property type="match status" value="1"/>
</dbReference>
<dbReference type="Proteomes" id="UP000199695">
    <property type="component" value="Unassembled WGS sequence"/>
</dbReference>
<dbReference type="SUPFAM" id="SSF47781">
    <property type="entry name" value="RuvA domain 2-like"/>
    <property type="match status" value="1"/>
</dbReference>
<evidence type="ECO:0000256" key="3">
    <source>
        <dbReference type="ARBA" id="ARBA00022723"/>
    </source>
</evidence>
<keyword evidence="6" id="KW-0482">Metalloprotease</keyword>
<dbReference type="STRING" id="1173111.SAMN05444955_10932"/>
<evidence type="ECO:0000256" key="2">
    <source>
        <dbReference type="ARBA" id="ARBA00022670"/>
    </source>
</evidence>
<dbReference type="AlphaFoldDB" id="A0A1H8FR95"/>
<keyword evidence="5" id="KW-0862">Zinc</keyword>
<evidence type="ECO:0000313" key="10">
    <source>
        <dbReference type="Proteomes" id="UP000199695"/>
    </source>
</evidence>
<reference evidence="9 10" key="1">
    <citation type="submission" date="2016-10" db="EMBL/GenBank/DDBJ databases">
        <authorList>
            <person name="de Groot N.N."/>
        </authorList>
    </citation>
    <scope>NUCLEOTIDE SEQUENCE [LARGE SCALE GENOMIC DNA]</scope>
    <source>
        <strain evidence="9 10">DSM 46701</strain>
    </source>
</reference>
<dbReference type="InterPro" id="IPR001405">
    <property type="entry name" value="UPF0758"/>
</dbReference>
<proteinExistence type="inferred from homology"/>
<evidence type="ECO:0000259" key="8">
    <source>
        <dbReference type="PROSITE" id="PS50249"/>
    </source>
</evidence>
<dbReference type="GO" id="GO:0008237">
    <property type="term" value="F:metallopeptidase activity"/>
    <property type="evidence" value="ECO:0007669"/>
    <property type="project" value="UniProtKB-KW"/>
</dbReference>
<dbReference type="PROSITE" id="PS50249">
    <property type="entry name" value="MPN"/>
    <property type="match status" value="1"/>
</dbReference>
<evidence type="ECO:0000256" key="5">
    <source>
        <dbReference type="ARBA" id="ARBA00022833"/>
    </source>
</evidence>
<comment type="similarity">
    <text evidence="1 7">Belongs to the UPF0758 family.</text>
</comment>
<dbReference type="RefSeq" id="WP_089969134.1">
    <property type="nucleotide sequence ID" value="NZ_FOCQ01000009.1"/>
</dbReference>
<dbReference type="Pfam" id="PF20582">
    <property type="entry name" value="UPF0758_N"/>
    <property type="match status" value="1"/>
</dbReference>
<dbReference type="NCBIfam" id="TIGR00608">
    <property type="entry name" value="radc"/>
    <property type="match status" value="1"/>
</dbReference>
<organism evidence="9 10">
    <name type="scientific">Lihuaxuella thermophila</name>
    <dbReference type="NCBI Taxonomy" id="1173111"/>
    <lineage>
        <taxon>Bacteria</taxon>
        <taxon>Bacillati</taxon>
        <taxon>Bacillota</taxon>
        <taxon>Bacilli</taxon>
        <taxon>Bacillales</taxon>
        <taxon>Thermoactinomycetaceae</taxon>
        <taxon>Lihuaxuella</taxon>
    </lineage>
</organism>
<evidence type="ECO:0000256" key="1">
    <source>
        <dbReference type="ARBA" id="ARBA00010243"/>
    </source>
</evidence>
<dbReference type="InterPro" id="IPR025657">
    <property type="entry name" value="RadC_JAB"/>
</dbReference>
<dbReference type="InterPro" id="IPR037518">
    <property type="entry name" value="MPN"/>
</dbReference>
<dbReference type="SUPFAM" id="SSF102712">
    <property type="entry name" value="JAB1/MPN domain"/>
    <property type="match status" value="1"/>
</dbReference>
<keyword evidence="2" id="KW-0645">Protease</keyword>
<dbReference type="InterPro" id="IPR010994">
    <property type="entry name" value="RuvA_2-like"/>
</dbReference>
<keyword evidence="3" id="KW-0479">Metal-binding</keyword>
<feature type="domain" description="MPN" evidence="8">
    <location>
        <begin position="110"/>
        <end position="232"/>
    </location>
</feature>
<keyword evidence="10" id="KW-1185">Reference proteome</keyword>
<protein>
    <submittedName>
        <fullName evidence="9">DNA repair protein RadC</fullName>
    </submittedName>
</protein>
<evidence type="ECO:0000256" key="7">
    <source>
        <dbReference type="RuleBase" id="RU003797"/>
    </source>
</evidence>
<dbReference type="PROSITE" id="PS01302">
    <property type="entry name" value="UPF0758"/>
    <property type="match status" value="1"/>
</dbReference>
<dbReference type="GO" id="GO:0006508">
    <property type="term" value="P:proteolysis"/>
    <property type="evidence" value="ECO:0007669"/>
    <property type="project" value="UniProtKB-KW"/>
</dbReference>
<dbReference type="InterPro" id="IPR046778">
    <property type="entry name" value="UPF0758_N"/>
</dbReference>
<dbReference type="InterPro" id="IPR020891">
    <property type="entry name" value="UPF0758_CS"/>
</dbReference>
<gene>
    <name evidence="9" type="ORF">SAMN05444955_10932</name>
</gene>
<dbReference type="CDD" id="cd08071">
    <property type="entry name" value="MPN_DUF2466"/>
    <property type="match status" value="1"/>
</dbReference>
<dbReference type="NCBIfam" id="NF000642">
    <property type="entry name" value="PRK00024.1"/>
    <property type="match status" value="1"/>
</dbReference>